<evidence type="ECO:0000313" key="2">
    <source>
        <dbReference type="EMBL" id="SFD74591.1"/>
    </source>
</evidence>
<evidence type="ECO:0000256" key="1">
    <source>
        <dbReference type="SAM" id="MobiDB-lite"/>
    </source>
</evidence>
<dbReference type="Proteomes" id="UP000199207">
    <property type="component" value="Unassembled WGS sequence"/>
</dbReference>
<proteinExistence type="predicted"/>
<gene>
    <name evidence="2" type="ORF">SAMN05421773_12726</name>
</gene>
<sequence length="65" mass="6986">MTTAPPPRMTKTTITGRDTEPDDDTYVRLPDRSLPAAVIALTRLAAGLALTRSSTSTDTGRETRP</sequence>
<name>A0A1I1UUU5_9ACTN</name>
<accession>A0A1I1UUU5</accession>
<dbReference type="EMBL" id="FOLM01000027">
    <property type="protein sequence ID" value="SFD74591.1"/>
    <property type="molecule type" value="Genomic_DNA"/>
</dbReference>
<organism evidence="2 3">
    <name type="scientific">Streptomyces aidingensis</name>
    <dbReference type="NCBI Taxonomy" id="910347"/>
    <lineage>
        <taxon>Bacteria</taxon>
        <taxon>Bacillati</taxon>
        <taxon>Actinomycetota</taxon>
        <taxon>Actinomycetes</taxon>
        <taxon>Kitasatosporales</taxon>
        <taxon>Streptomycetaceae</taxon>
        <taxon>Streptomyces</taxon>
    </lineage>
</organism>
<dbReference type="AlphaFoldDB" id="A0A1I1UUU5"/>
<feature type="region of interest" description="Disordered" evidence="1">
    <location>
        <begin position="1"/>
        <end position="28"/>
    </location>
</feature>
<reference evidence="2 3" key="1">
    <citation type="submission" date="2016-10" db="EMBL/GenBank/DDBJ databases">
        <authorList>
            <person name="de Groot N.N."/>
        </authorList>
    </citation>
    <scope>NUCLEOTIDE SEQUENCE [LARGE SCALE GENOMIC DNA]</scope>
    <source>
        <strain evidence="2 3">CGMCC 4.5739</strain>
    </source>
</reference>
<protein>
    <submittedName>
        <fullName evidence="2">Uncharacterized protein</fullName>
    </submittedName>
</protein>
<dbReference type="STRING" id="910347.SAMN05421773_12726"/>
<evidence type="ECO:0000313" key="3">
    <source>
        <dbReference type="Proteomes" id="UP000199207"/>
    </source>
</evidence>
<keyword evidence="3" id="KW-1185">Reference proteome</keyword>